<reference evidence="3" key="1">
    <citation type="journal article" date="2020" name="Nat. Commun.">
        <title>Genome assembly of wild tea tree DASZ reveals pedigree and selection history of tea varieties.</title>
        <authorList>
            <person name="Zhang W."/>
            <person name="Zhang Y."/>
            <person name="Qiu H."/>
            <person name="Guo Y."/>
            <person name="Wan H."/>
            <person name="Zhang X."/>
            <person name="Scossa F."/>
            <person name="Alseekh S."/>
            <person name="Zhang Q."/>
            <person name="Wang P."/>
            <person name="Xu L."/>
            <person name="Schmidt M.H."/>
            <person name="Jia X."/>
            <person name="Li D."/>
            <person name="Zhu A."/>
            <person name="Guo F."/>
            <person name="Chen W."/>
            <person name="Ni D."/>
            <person name="Usadel B."/>
            <person name="Fernie A.R."/>
            <person name="Wen W."/>
        </authorList>
    </citation>
    <scope>NUCLEOTIDE SEQUENCE [LARGE SCALE GENOMIC DNA]</scope>
    <source>
        <strain evidence="3">cv. G240</strain>
    </source>
</reference>
<sequence>MVYNVSTDDDFDNEPTCRPKRRYFKGKQFHTPYDDKEPYLNPKGEVVLEKGMIFADVNSFRTALKDYTVETGFQNVRDKNEKSRVTTHCAAEGCHWKIHVSPLPDGITYKIKTLVPQNM</sequence>
<evidence type="ECO:0000259" key="1">
    <source>
        <dbReference type="Pfam" id="PF03108"/>
    </source>
</evidence>
<evidence type="ECO:0000313" key="2">
    <source>
        <dbReference type="EMBL" id="KAF5946574.1"/>
    </source>
</evidence>
<comment type="caution">
    <text evidence="2">The sequence shown here is derived from an EMBL/GenBank/DDBJ whole genome shotgun (WGS) entry which is preliminary data.</text>
</comment>
<organism evidence="2 3">
    <name type="scientific">Camellia sinensis</name>
    <name type="common">Tea plant</name>
    <name type="synonym">Thea sinensis</name>
    <dbReference type="NCBI Taxonomy" id="4442"/>
    <lineage>
        <taxon>Eukaryota</taxon>
        <taxon>Viridiplantae</taxon>
        <taxon>Streptophyta</taxon>
        <taxon>Embryophyta</taxon>
        <taxon>Tracheophyta</taxon>
        <taxon>Spermatophyta</taxon>
        <taxon>Magnoliopsida</taxon>
        <taxon>eudicotyledons</taxon>
        <taxon>Gunneridae</taxon>
        <taxon>Pentapetalae</taxon>
        <taxon>asterids</taxon>
        <taxon>Ericales</taxon>
        <taxon>Theaceae</taxon>
        <taxon>Camellia</taxon>
    </lineage>
</organism>
<dbReference type="InterPro" id="IPR004332">
    <property type="entry name" value="Transposase_MuDR"/>
</dbReference>
<keyword evidence="3" id="KW-1185">Reference proteome</keyword>
<protein>
    <recommendedName>
        <fullName evidence="1">Transposase MuDR plant domain-containing protein</fullName>
    </recommendedName>
</protein>
<dbReference type="AlphaFoldDB" id="A0A7J7H422"/>
<evidence type="ECO:0000313" key="3">
    <source>
        <dbReference type="Proteomes" id="UP000593564"/>
    </source>
</evidence>
<accession>A0A7J7H422</accession>
<gene>
    <name evidence="2" type="ORF">HYC85_016802</name>
</gene>
<dbReference type="Proteomes" id="UP000593564">
    <property type="component" value="Unassembled WGS sequence"/>
</dbReference>
<feature type="domain" description="Transposase MuDR plant" evidence="1">
    <location>
        <begin position="46"/>
        <end position="108"/>
    </location>
</feature>
<dbReference type="EMBL" id="JACBKZ010000007">
    <property type="protein sequence ID" value="KAF5946574.1"/>
    <property type="molecule type" value="Genomic_DNA"/>
</dbReference>
<proteinExistence type="predicted"/>
<name>A0A7J7H422_CAMSI</name>
<dbReference type="Pfam" id="PF03108">
    <property type="entry name" value="DBD_Tnp_Mut"/>
    <property type="match status" value="1"/>
</dbReference>
<reference evidence="2 3" key="2">
    <citation type="submission" date="2020-07" db="EMBL/GenBank/DDBJ databases">
        <title>Genome assembly of wild tea tree DASZ reveals pedigree and selection history of tea varieties.</title>
        <authorList>
            <person name="Zhang W."/>
        </authorList>
    </citation>
    <scope>NUCLEOTIDE SEQUENCE [LARGE SCALE GENOMIC DNA]</scope>
    <source>
        <strain evidence="3">cv. G240</strain>
        <tissue evidence="2">Leaf</tissue>
    </source>
</reference>